<dbReference type="GO" id="GO:0016491">
    <property type="term" value="F:oxidoreductase activity"/>
    <property type="evidence" value="ECO:0007669"/>
    <property type="project" value="UniProtKB-KW"/>
</dbReference>
<keyword evidence="4" id="KW-0408">Iron</keyword>
<dbReference type="Pfam" id="PF00355">
    <property type="entry name" value="Rieske"/>
    <property type="match status" value="1"/>
</dbReference>
<gene>
    <name evidence="7" type="ORF">L288_02280</name>
</gene>
<dbReference type="RefSeq" id="WP_021236778.1">
    <property type="nucleotide sequence ID" value="NZ_ATHO01000014.1"/>
</dbReference>
<evidence type="ECO:0000259" key="6">
    <source>
        <dbReference type="PROSITE" id="PS51296"/>
    </source>
</evidence>
<organism evidence="7 8">
    <name type="scientific">Sphingobium quisquiliarum P25</name>
    <dbReference type="NCBI Taxonomy" id="1329909"/>
    <lineage>
        <taxon>Bacteria</taxon>
        <taxon>Pseudomonadati</taxon>
        <taxon>Pseudomonadota</taxon>
        <taxon>Alphaproteobacteria</taxon>
        <taxon>Sphingomonadales</taxon>
        <taxon>Sphingomonadaceae</taxon>
        <taxon>Sphingobium</taxon>
    </lineage>
</organism>
<dbReference type="SUPFAM" id="SSF55961">
    <property type="entry name" value="Bet v1-like"/>
    <property type="match status" value="1"/>
</dbReference>
<proteinExistence type="predicted"/>
<reference evidence="7 8" key="1">
    <citation type="journal article" date="2013" name="Genome Announc.">
        <title>Draft Genome Sequence of Sphingobium quisquiliarum Strain P25T, a Novel Hexachlorocyclohexane (HCH)-Degrading Bacterium Isolated from an HCH Dumpsite.</title>
        <authorList>
            <person name="Kumar Singh A."/>
            <person name="Sangwan N."/>
            <person name="Sharma A."/>
            <person name="Gupta V."/>
            <person name="Khurana J.P."/>
            <person name="Lal R."/>
        </authorList>
    </citation>
    <scope>NUCLEOTIDE SEQUENCE [LARGE SCALE GENOMIC DNA]</scope>
    <source>
        <strain evidence="7 8">P25</strain>
    </source>
</reference>
<accession>T0IPS9</accession>
<dbReference type="PROSITE" id="PS51296">
    <property type="entry name" value="RIESKE"/>
    <property type="match status" value="1"/>
</dbReference>
<evidence type="ECO:0000256" key="3">
    <source>
        <dbReference type="ARBA" id="ARBA00023002"/>
    </source>
</evidence>
<dbReference type="Proteomes" id="UP000015525">
    <property type="component" value="Unassembled WGS sequence"/>
</dbReference>
<evidence type="ECO:0000256" key="5">
    <source>
        <dbReference type="ARBA" id="ARBA00023014"/>
    </source>
</evidence>
<keyword evidence="8" id="KW-1185">Reference proteome</keyword>
<comment type="caution">
    <text evidence="7">The sequence shown here is derived from an EMBL/GenBank/DDBJ whole genome shotgun (WGS) entry which is preliminary data.</text>
</comment>
<dbReference type="GO" id="GO:0046872">
    <property type="term" value="F:metal ion binding"/>
    <property type="evidence" value="ECO:0007669"/>
    <property type="project" value="UniProtKB-KW"/>
</dbReference>
<dbReference type="AlphaFoldDB" id="T0IPS9"/>
<dbReference type="Gene3D" id="2.102.10.10">
    <property type="entry name" value="Rieske [2Fe-2S] iron-sulphur domain"/>
    <property type="match status" value="1"/>
</dbReference>
<dbReference type="InterPro" id="IPR050584">
    <property type="entry name" value="Cholesterol_7-desaturase"/>
</dbReference>
<protein>
    <recommendedName>
        <fullName evidence="6">Rieske domain-containing protein</fullName>
    </recommendedName>
</protein>
<name>T0IPS9_9SPHN</name>
<dbReference type="PATRIC" id="fig|1329909.3.peg.427"/>
<dbReference type="SUPFAM" id="SSF50022">
    <property type="entry name" value="ISP domain"/>
    <property type="match status" value="1"/>
</dbReference>
<dbReference type="PANTHER" id="PTHR21266">
    <property type="entry name" value="IRON-SULFUR DOMAIN CONTAINING PROTEIN"/>
    <property type="match status" value="1"/>
</dbReference>
<dbReference type="EMBL" id="ATHO01000014">
    <property type="protein sequence ID" value="EQB13805.1"/>
    <property type="molecule type" value="Genomic_DNA"/>
</dbReference>
<dbReference type="InterPro" id="IPR044043">
    <property type="entry name" value="VanA_C_cat"/>
</dbReference>
<evidence type="ECO:0000256" key="4">
    <source>
        <dbReference type="ARBA" id="ARBA00023004"/>
    </source>
</evidence>
<sequence length="364" mass="40661">MDDASALSPDPIRPGIGTSGTARNWPLNSWWVAAHGSEVSEKPIMRWIMELPIALYRTESQEAVALHNRCPHRWAPLHMGEVAGDRLICPYHGMEFEPSGQCMKVPTQDNTPSAIRIRAFPVEERYGFIWIWMGEASLADPDLIPADLAYLEDPAWYNVWGYKAVNANFMQIKENVLDLTHFSFLHKNSLGVTDWNRPPKVESANGRVTYSQFFENSPLAAIYAAAANKTPGKIVNRETWGTQLSPGAHHSAVNIYDPDPEPNGLSECFARVVHLTTPVSVGKTHYYWVMARDHGGPYDVEQTRAFIGKVFAEDVTMLEATQDMARRAADQDEALEFSVSADRAGVTGRRLVAAMTDAEKMQQE</sequence>
<evidence type="ECO:0000256" key="2">
    <source>
        <dbReference type="ARBA" id="ARBA00022723"/>
    </source>
</evidence>
<dbReference type="Gene3D" id="3.90.380.10">
    <property type="entry name" value="Naphthalene 1,2-dioxygenase Alpha Subunit, Chain A, domain 1"/>
    <property type="match status" value="1"/>
</dbReference>
<evidence type="ECO:0000256" key="1">
    <source>
        <dbReference type="ARBA" id="ARBA00022714"/>
    </source>
</evidence>
<keyword evidence="5" id="KW-0411">Iron-sulfur</keyword>
<keyword evidence="3" id="KW-0560">Oxidoreductase</keyword>
<dbReference type="GO" id="GO:0051537">
    <property type="term" value="F:2 iron, 2 sulfur cluster binding"/>
    <property type="evidence" value="ECO:0007669"/>
    <property type="project" value="UniProtKB-KW"/>
</dbReference>
<dbReference type="InterPro" id="IPR036922">
    <property type="entry name" value="Rieske_2Fe-2S_sf"/>
</dbReference>
<dbReference type="PANTHER" id="PTHR21266:SF60">
    <property type="entry name" value="3-KETOSTEROID-9-ALPHA-MONOOXYGENASE, OXYGENASE COMPONENT"/>
    <property type="match status" value="1"/>
</dbReference>
<keyword evidence="1" id="KW-0001">2Fe-2S</keyword>
<keyword evidence="2" id="KW-0479">Metal-binding</keyword>
<dbReference type="Pfam" id="PF19112">
    <property type="entry name" value="VanA_C"/>
    <property type="match status" value="1"/>
</dbReference>
<dbReference type="InterPro" id="IPR017941">
    <property type="entry name" value="Rieske_2Fe-2S"/>
</dbReference>
<evidence type="ECO:0000313" key="8">
    <source>
        <dbReference type="Proteomes" id="UP000015525"/>
    </source>
</evidence>
<feature type="domain" description="Rieske" evidence="6">
    <location>
        <begin position="31"/>
        <end position="131"/>
    </location>
</feature>
<evidence type="ECO:0000313" key="7">
    <source>
        <dbReference type="EMBL" id="EQB13805.1"/>
    </source>
</evidence>